<dbReference type="Pfam" id="PF02195">
    <property type="entry name" value="ParB_N"/>
    <property type="match status" value="1"/>
</dbReference>
<evidence type="ECO:0000256" key="2">
    <source>
        <dbReference type="ARBA" id="ARBA00022829"/>
    </source>
</evidence>
<dbReference type="Pfam" id="PF23552">
    <property type="entry name" value="ParB_C"/>
    <property type="match status" value="1"/>
</dbReference>
<feature type="signal peptide" evidence="6">
    <location>
        <begin position="1"/>
        <end position="35"/>
    </location>
</feature>
<protein>
    <submittedName>
        <fullName evidence="8">ParB/RepB/Spo0J family partition protein</fullName>
    </submittedName>
</protein>
<dbReference type="PANTHER" id="PTHR33375:SF1">
    <property type="entry name" value="CHROMOSOME-PARTITIONING PROTEIN PARB-RELATED"/>
    <property type="match status" value="1"/>
</dbReference>
<reference evidence="8 9" key="1">
    <citation type="submission" date="2021-03" db="EMBL/GenBank/DDBJ databases">
        <title>The complete genome sequence of Acetobacter suratthaniensis TBRC 1719.</title>
        <authorList>
            <person name="Charoenyingcharoen P."/>
            <person name="Yukphan P."/>
        </authorList>
    </citation>
    <scope>NUCLEOTIDE SEQUENCE [LARGE SCALE GENOMIC DNA]</scope>
    <source>
        <strain evidence="8 9">TBRC 1719</strain>
    </source>
</reference>
<dbReference type="Gene3D" id="1.10.10.2830">
    <property type="match status" value="1"/>
</dbReference>
<comment type="caution">
    <text evidence="8">The sequence shown here is derived from an EMBL/GenBank/DDBJ whole genome shotgun (WGS) entry which is preliminary data.</text>
</comment>
<evidence type="ECO:0000259" key="7">
    <source>
        <dbReference type="SMART" id="SM00470"/>
    </source>
</evidence>
<name>A0ABS3LN15_9PROT</name>
<feature type="coiled-coil region" evidence="5">
    <location>
        <begin position="138"/>
        <end position="186"/>
    </location>
</feature>
<dbReference type="InterPro" id="IPR057240">
    <property type="entry name" value="ParB_dimer_C"/>
</dbReference>
<keyword evidence="5" id="KW-0175">Coiled coil</keyword>
<organism evidence="8 9">
    <name type="scientific">Acetobacter suratthaniensis</name>
    <dbReference type="NCBI Taxonomy" id="1502841"/>
    <lineage>
        <taxon>Bacteria</taxon>
        <taxon>Pseudomonadati</taxon>
        <taxon>Pseudomonadota</taxon>
        <taxon>Alphaproteobacteria</taxon>
        <taxon>Acetobacterales</taxon>
        <taxon>Acetobacteraceae</taxon>
        <taxon>Acetobacter</taxon>
    </lineage>
</organism>
<dbReference type="Gene3D" id="3.90.1530.30">
    <property type="match status" value="1"/>
</dbReference>
<evidence type="ECO:0000256" key="3">
    <source>
        <dbReference type="ARBA" id="ARBA00023125"/>
    </source>
</evidence>
<evidence type="ECO:0000256" key="4">
    <source>
        <dbReference type="ARBA" id="ARBA00025472"/>
    </source>
</evidence>
<feature type="chain" id="PRO_5045088715" evidence="6">
    <location>
        <begin position="36"/>
        <end position="319"/>
    </location>
</feature>
<comment type="function">
    <text evidence="4">Involved in chromosome partition. Localize to both poles of the predivisional cell following completion of DNA replication. Binds to the DNA origin of replication.</text>
</comment>
<comment type="similarity">
    <text evidence="1">Belongs to the ParB family.</text>
</comment>
<proteinExistence type="inferred from homology"/>
<dbReference type="PANTHER" id="PTHR33375">
    <property type="entry name" value="CHROMOSOME-PARTITIONING PROTEIN PARB-RELATED"/>
    <property type="match status" value="1"/>
</dbReference>
<dbReference type="InterPro" id="IPR004437">
    <property type="entry name" value="ParB/RepB/Spo0J"/>
</dbReference>
<evidence type="ECO:0000313" key="8">
    <source>
        <dbReference type="EMBL" id="MBO1328761.1"/>
    </source>
</evidence>
<keyword evidence="9" id="KW-1185">Reference proteome</keyword>
<dbReference type="InterPro" id="IPR050336">
    <property type="entry name" value="Chromosome_partition/occlusion"/>
</dbReference>
<dbReference type="InterPro" id="IPR041468">
    <property type="entry name" value="HTH_ParB/Spo0J"/>
</dbReference>
<dbReference type="NCBIfam" id="TIGR00180">
    <property type="entry name" value="parB_part"/>
    <property type="match status" value="1"/>
</dbReference>
<keyword evidence="2" id="KW-0159">Chromosome partition</keyword>
<feature type="domain" description="ParB-like N-terminal" evidence="7">
    <location>
        <begin position="60"/>
        <end position="152"/>
    </location>
</feature>
<gene>
    <name evidence="8" type="ORF">J2D75_09775</name>
</gene>
<dbReference type="InterPro" id="IPR036086">
    <property type="entry name" value="ParB/Sulfiredoxin_sf"/>
</dbReference>
<dbReference type="SMART" id="SM00470">
    <property type="entry name" value="ParB"/>
    <property type="match status" value="1"/>
</dbReference>
<evidence type="ECO:0000256" key="1">
    <source>
        <dbReference type="ARBA" id="ARBA00006295"/>
    </source>
</evidence>
<evidence type="ECO:0000256" key="5">
    <source>
        <dbReference type="SAM" id="Coils"/>
    </source>
</evidence>
<dbReference type="InterPro" id="IPR003115">
    <property type="entry name" value="ParB_N"/>
</dbReference>
<keyword evidence="3" id="KW-0238">DNA-binding</keyword>
<accession>A0ABS3LN15</accession>
<dbReference type="Proteomes" id="UP000664399">
    <property type="component" value="Unassembled WGS sequence"/>
</dbReference>
<keyword evidence="6" id="KW-0732">Signal</keyword>
<dbReference type="SUPFAM" id="SSF110849">
    <property type="entry name" value="ParB/Sulfiredoxin"/>
    <property type="match status" value="1"/>
</dbReference>
<dbReference type="CDD" id="cd16393">
    <property type="entry name" value="SPO0J_N"/>
    <property type="match status" value="1"/>
</dbReference>
<evidence type="ECO:0000313" key="9">
    <source>
        <dbReference type="Proteomes" id="UP000664399"/>
    </source>
</evidence>
<sequence>MSGTVKKTAARPRLGRGLAALLGDAAVAQSVAASAAQSGGAEAPEQGAPLAQSVRVATVSSLPVEALVPGPFQPRQDMHPEALEELAQSIRERGILQPILVRPDPDQPGQYQIIAGERRWRAAQLAQCHDVPVHVRDLDEADAMAAALVENLQRADLNPVEEAEGLNRLQEDYNLTQEDLAKAIGKSRPHVANMLRLLRLPEAIRTELKTGTLSAGHARALLSHPNPVAAAAEVISRGLSVRQTEALVQKALSQPGNAVAEPLNKAAPKDPEIKALERDLGSRLGLRVAVKFNGHQSGSLEIHYKNLDQLDVVLALLKS</sequence>
<evidence type="ECO:0000256" key="6">
    <source>
        <dbReference type="SAM" id="SignalP"/>
    </source>
</evidence>
<dbReference type="EMBL" id="JAFVMG010000009">
    <property type="protein sequence ID" value="MBO1328761.1"/>
    <property type="molecule type" value="Genomic_DNA"/>
</dbReference>
<dbReference type="RefSeq" id="WP_207854635.1">
    <property type="nucleotide sequence ID" value="NZ_JAFVMG010000009.1"/>
</dbReference>
<dbReference type="Pfam" id="PF17762">
    <property type="entry name" value="HTH_ParB"/>
    <property type="match status" value="1"/>
</dbReference>